<accession>A0A4Y7QFW6</accession>
<dbReference type="AlphaFoldDB" id="A0A4Y7QFW6"/>
<organism evidence="2 3">
    <name type="scientific">Rickenella mellea</name>
    <dbReference type="NCBI Taxonomy" id="50990"/>
    <lineage>
        <taxon>Eukaryota</taxon>
        <taxon>Fungi</taxon>
        <taxon>Dikarya</taxon>
        <taxon>Basidiomycota</taxon>
        <taxon>Agaricomycotina</taxon>
        <taxon>Agaricomycetes</taxon>
        <taxon>Hymenochaetales</taxon>
        <taxon>Rickenellaceae</taxon>
        <taxon>Rickenella</taxon>
    </lineage>
</organism>
<dbReference type="InterPro" id="IPR000352">
    <property type="entry name" value="Pep_chain_release_fac_I"/>
</dbReference>
<dbReference type="Gene3D" id="3.30.160.20">
    <property type="match status" value="1"/>
</dbReference>
<keyword evidence="3" id="KW-1185">Reference proteome</keyword>
<feature type="domain" description="Prokaryotic-type class I peptide chain release factors" evidence="1">
    <location>
        <begin position="14"/>
        <end position="145"/>
    </location>
</feature>
<dbReference type="Proteomes" id="UP000294933">
    <property type="component" value="Unassembled WGS sequence"/>
</dbReference>
<dbReference type="GO" id="GO:0005762">
    <property type="term" value="C:mitochondrial large ribosomal subunit"/>
    <property type="evidence" value="ECO:0007669"/>
    <property type="project" value="TreeGrafter"/>
</dbReference>
<dbReference type="OrthoDB" id="270639at2759"/>
<dbReference type="STRING" id="50990.A0A4Y7QFW6"/>
<dbReference type="PANTHER" id="PTHR11075:SF54">
    <property type="entry name" value="LARGE RIBOSOMAL SUBUNIT PROTEIN ML62"/>
    <property type="match status" value="1"/>
</dbReference>
<dbReference type="GO" id="GO:0004045">
    <property type="term" value="F:peptidyl-tRNA hydrolase activity"/>
    <property type="evidence" value="ECO:0007669"/>
    <property type="project" value="TreeGrafter"/>
</dbReference>
<gene>
    <name evidence="2" type="ORF">BD410DRAFT_717138</name>
</gene>
<dbReference type="InterPro" id="IPR052104">
    <property type="entry name" value="Mito_Release_Factor_mL62"/>
</dbReference>
<dbReference type="GO" id="GO:0016150">
    <property type="term" value="F:translation release factor activity, codon nonspecific"/>
    <property type="evidence" value="ECO:0007669"/>
    <property type="project" value="TreeGrafter"/>
</dbReference>
<dbReference type="PANTHER" id="PTHR11075">
    <property type="entry name" value="PEPTIDE CHAIN RELEASE FACTOR"/>
    <property type="match status" value="1"/>
</dbReference>
<dbReference type="GO" id="GO:0070126">
    <property type="term" value="P:mitochondrial translational termination"/>
    <property type="evidence" value="ECO:0007669"/>
    <property type="project" value="TreeGrafter"/>
</dbReference>
<dbReference type="Pfam" id="PF00472">
    <property type="entry name" value="RF-1"/>
    <property type="match status" value="1"/>
</dbReference>
<name>A0A4Y7QFW6_9AGAM</name>
<evidence type="ECO:0000313" key="2">
    <source>
        <dbReference type="EMBL" id="TDL25760.1"/>
    </source>
</evidence>
<evidence type="ECO:0000313" key="3">
    <source>
        <dbReference type="Proteomes" id="UP000294933"/>
    </source>
</evidence>
<reference evidence="2 3" key="1">
    <citation type="submission" date="2018-06" db="EMBL/GenBank/DDBJ databases">
        <title>A transcriptomic atlas of mushroom development highlights an independent origin of complex multicellularity.</title>
        <authorList>
            <consortium name="DOE Joint Genome Institute"/>
            <person name="Krizsan K."/>
            <person name="Almasi E."/>
            <person name="Merenyi Z."/>
            <person name="Sahu N."/>
            <person name="Viragh M."/>
            <person name="Koszo T."/>
            <person name="Mondo S."/>
            <person name="Kiss B."/>
            <person name="Balint B."/>
            <person name="Kues U."/>
            <person name="Barry K."/>
            <person name="Hegedus J.C."/>
            <person name="Henrissat B."/>
            <person name="Johnson J."/>
            <person name="Lipzen A."/>
            <person name="Ohm R."/>
            <person name="Nagy I."/>
            <person name="Pangilinan J."/>
            <person name="Yan J."/>
            <person name="Xiong Y."/>
            <person name="Grigoriev I.V."/>
            <person name="Hibbett D.S."/>
            <person name="Nagy L.G."/>
        </authorList>
    </citation>
    <scope>NUCLEOTIDE SEQUENCE [LARGE SCALE GENOMIC DNA]</scope>
    <source>
        <strain evidence="2 3">SZMC22713</strain>
    </source>
</reference>
<dbReference type="SUPFAM" id="SSF110916">
    <property type="entry name" value="Peptidyl-tRNA hydrolase domain-like"/>
    <property type="match status" value="1"/>
</dbReference>
<sequence>MAAARDWASNFKAARIPRDAVEMSFSRSSGPGGQNVNKVNTKATVRCHLSAKWIPLWAHDRLRLSTSFVASTHSLLITSSVHRSQAQNLEDCLSKLHALVLDASLAAVKNEPSDVQKERVKTLEKIAKSRRIGEKKYKSQIKRSRSKGDWE</sequence>
<evidence type="ECO:0000259" key="1">
    <source>
        <dbReference type="Pfam" id="PF00472"/>
    </source>
</evidence>
<protein>
    <recommendedName>
        <fullName evidence="1">Prokaryotic-type class I peptide chain release factors domain-containing protein</fullName>
    </recommendedName>
</protein>
<proteinExistence type="predicted"/>
<dbReference type="EMBL" id="ML170163">
    <property type="protein sequence ID" value="TDL25760.1"/>
    <property type="molecule type" value="Genomic_DNA"/>
</dbReference>
<dbReference type="VEuPathDB" id="FungiDB:BD410DRAFT_717138"/>